<feature type="compositionally biased region" description="Polar residues" evidence="1">
    <location>
        <begin position="67"/>
        <end position="76"/>
    </location>
</feature>
<gene>
    <name evidence="2" type="ORF">PHLCEN_2v165</name>
</gene>
<proteinExistence type="predicted"/>
<feature type="region of interest" description="Disordered" evidence="1">
    <location>
        <begin position="31"/>
        <end position="127"/>
    </location>
</feature>
<evidence type="ECO:0000313" key="2">
    <source>
        <dbReference type="EMBL" id="PSS37982.1"/>
    </source>
</evidence>
<sequence>MSSTYVHYSTPSSLPSDYALLSRYAAAHNNLSDHQEDDEQAVVPDEILNGDDDIAPSSSKKKRRSSFPTSYITPFNPTMGPLPDKMGRRSGPMKHQSTETTPLLAPLVPRIQEDVDNEDVNPPTGRRPNVLWEETKILAKYTLPVFG</sequence>
<evidence type="ECO:0000313" key="3">
    <source>
        <dbReference type="Proteomes" id="UP000186601"/>
    </source>
</evidence>
<dbReference type="EMBL" id="MLYV02000012">
    <property type="protein sequence ID" value="PSS37982.1"/>
    <property type="molecule type" value="Genomic_DNA"/>
</dbReference>
<comment type="caution">
    <text evidence="2">The sequence shown here is derived from an EMBL/GenBank/DDBJ whole genome shotgun (WGS) entry which is preliminary data.</text>
</comment>
<organism evidence="2 3">
    <name type="scientific">Hermanssonia centrifuga</name>
    <dbReference type="NCBI Taxonomy" id="98765"/>
    <lineage>
        <taxon>Eukaryota</taxon>
        <taxon>Fungi</taxon>
        <taxon>Dikarya</taxon>
        <taxon>Basidiomycota</taxon>
        <taxon>Agaricomycotina</taxon>
        <taxon>Agaricomycetes</taxon>
        <taxon>Polyporales</taxon>
        <taxon>Meruliaceae</taxon>
        <taxon>Hermanssonia</taxon>
    </lineage>
</organism>
<accession>A0A2R6S6U7</accession>
<reference evidence="2 3" key="1">
    <citation type="submission" date="2018-02" db="EMBL/GenBank/DDBJ databases">
        <title>Genome sequence of the basidiomycete white-rot fungus Phlebia centrifuga.</title>
        <authorList>
            <person name="Granchi Z."/>
            <person name="Peng M."/>
            <person name="de Vries R.P."/>
            <person name="Hilden K."/>
            <person name="Makela M.R."/>
            <person name="Grigoriev I."/>
            <person name="Riley R."/>
        </authorList>
    </citation>
    <scope>NUCLEOTIDE SEQUENCE [LARGE SCALE GENOMIC DNA]</scope>
    <source>
        <strain evidence="2 3">FBCC195</strain>
    </source>
</reference>
<dbReference type="AlphaFoldDB" id="A0A2R6S6U7"/>
<evidence type="ECO:0000256" key="1">
    <source>
        <dbReference type="SAM" id="MobiDB-lite"/>
    </source>
</evidence>
<protein>
    <submittedName>
        <fullName evidence="2">Uncharacterized protein</fullName>
    </submittedName>
</protein>
<dbReference type="OrthoDB" id="2126698at2759"/>
<dbReference type="Proteomes" id="UP000186601">
    <property type="component" value="Unassembled WGS sequence"/>
</dbReference>
<name>A0A2R6S6U7_9APHY</name>
<keyword evidence="3" id="KW-1185">Reference proteome</keyword>